<gene>
    <name evidence="4" type="ORF">NA56DRAFT_568171</name>
</gene>
<name>A0A2J6QBR7_9HELO</name>
<dbReference type="OrthoDB" id="5309565at2759"/>
<feature type="region of interest" description="Disordered" evidence="2">
    <location>
        <begin position="146"/>
        <end position="175"/>
    </location>
</feature>
<dbReference type="Proteomes" id="UP000235672">
    <property type="component" value="Unassembled WGS sequence"/>
</dbReference>
<dbReference type="STRING" id="1745343.A0A2J6QBR7"/>
<evidence type="ECO:0000313" key="4">
    <source>
        <dbReference type="EMBL" id="PMD23695.1"/>
    </source>
</evidence>
<feature type="compositionally biased region" description="Polar residues" evidence="2">
    <location>
        <begin position="76"/>
        <end position="85"/>
    </location>
</feature>
<reference evidence="4 5" key="1">
    <citation type="submission" date="2016-05" db="EMBL/GenBank/DDBJ databases">
        <title>A degradative enzymes factory behind the ericoid mycorrhizal symbiosis.</title>
        <authorList>
            <consortium name="DOE Joint Genome Institute"/>
            <person name="Martino E."/>
            <person name="Morin E."/>
            <person name="Grelet G."/>
            <person name="Kuo A."/>
            <person name="Kohler A."/>
            <person name="Daghino S."/>
            <person name="Barry K."/>
            <person name="Choi C."/>
            <person name="Cichocki N."/>
            <person name="Clum A."/>
            <person name="Copeland A."/>
            <person name="Hainaut M."/>
            <person name="Haridas S."/>
            <person name="Labutti K."/>
            <person name="Lindquist E."/>
            <person name="Lipzen A."/>
            <person name="Khouja H.-R."/>
            <person name="Murat C."/>
            <person name="Ohm R."/>
            <person name="Olson A."/>
            <person name="Spatafora J."/>
            <person name="Veneault-Fourrey C."/>
            <person name="Henrissat B."/>
            <person name="Grigoriev I."/>
            <person name="Martin F."/>
            <person name="Perotto S."/>
        </authorList>
    </citation>
    <scope>NUCLEOTIDE SEQUENCE [LARGE SCALE GENOMIC DNA]</scope>
    <source>
        <strain evidence="4 5">UAMH 7357</strain>
    </source>
</reference>
<feature type="domain" description="CsbD-like" evidence="3">
    <location>
        <begin position="75"/>
        <end position="122"/>
    </location>
</feature>
<dbReference type="InterPro" id="IPR036629">
    <property type="entry name" value="YjbJ_sf"/>
</dbReference>
<evidence type="ECO:0000256" key="1">
    <source>
        <dbReference type="ARBA" id="ARBA00009129"/>
    </source>
</evidence>
<feature type="compositionally biased region" description="Polar residues" evidence="2">
    <location>
        <begin position="25"/>
        <end position="35"/>
    </location>
</feature>
<proteinExistence type="inferred from homology"/>
<evidence type="ECO:0000313" key="5">
    <source>
        <dbReference type="Proteomes" id="UP000235672"/>
    </source>
</evidence>
<dbReference type="PANTHER" id="PTHR40460">
    <property type="entry name" value="CHROMOSOME 1, WHOLE GENOME SHOTGUN SEQUENCE"/>
    <property type="match status" value="1"/>
</dbReference>
<dbReference type="AlphaFoldDB" id="A0A2J6QBR7"/>
<sequence>MSDKNTSTLQSYVDSATGAVQSAIGSLTGNTSDQNAGEAKKSKAELENDASHATAKIGNFSASSSGAITKDDPNRSDGSWNQTIGSAKETVGNLVGSEDLKRSGAQQNAEGKAQEAQGQLNDFGSGLANRATGAVQGAVAGITGDREAQLKAQEQHDIGKTQQRGAEHDIQKQNS</sequence>
<dbReference type="Pfam" id="PF05532">
    <property type="entry name" value="CsbD"/>
    <property type="match status" value="1"/>
</dbReference>
<comment type="similarity">
    <text evidence="1">Belongs to the UPF0337 (CsbD) family.</text>
</comment>
<dbReference type="SUPFAM" id="SSF69047">
    <property type="entry name" value="Hypothetical protein YjbJ"/>
    <property type="match status" value="1"/>
</dbReference>
<feature type="region of interest" description="Disordered" evidence="2">
    <location>
        <begin position="25"/>
        <end position="127"/>
    </location>
</feature>
<evidence type="ECO:0000256" key="2">
    <source>
        <dbReference type="SAM" id="MobiDB-lite"/>
    </source>
</evidence>
<protein>
    <recommendedName>
        <fullName evidence="3">CsbD-like domain-containing protein</fullName>
    </recommendedName>
</protein>
<dbReference type="PANTHER" id="PTHR40460:SF1">
    <property type="entry name" value="CSBD-LIKE DOMAIN-CONTAINING PROTEIN"/>
    <property type="match status" value="1"/>
</dbReference>
<feature type="compositionally biased region" description="Basic and acidic residues" evidence="2">
    <location>
        <begin position="38"/>
        <end position="50"/>
    </location>
</feature>
<organism evidence="4 5">
    <name type="scientific">Hyaloscypha hepaticicola</name>
    <dbReference type="NCBI Taxonomy" id="2082293"/>
    <lineage>
        <taxon>Eukaryota</taxon>
        <taxon>Fungi</taxon>
        <taxon>Dikarya</taxon>
        <taxon>Ascomycota</taxon>
        <taxon>Pezizomycotina</taxon>
        <taxon>Leotiomycetes</taxon>
        <taxon>Helotiales</taxon>
        <taxon>Hyaloscyphaceae</taxon>
        <taxon>Hyaloscypha</taxon>
    </lineage>
</organism>
<accession>A0A2J6QBR7</accession>
<dbReference type="EMBL" id="KZ613474">
    <property type="protein sequence ID" value="PMD23695.1"/>
    <property type="molecule type" value="Genomic_DNA"/>
</dbReference>
<dbReference type="Gene3D" id="1.10.1470.10">
    <property type="entry name" value="YjbJ"/>
    <property type="match status" value="1"/>
</dbReference>
<keyword evidence="5" id="KW-1185">Reference proteome</keyword>
<evidence type="ECO:0000259" key="3">
    <source>
        <dbReference type="Pfam" id="PF05532"/>
    </source>
</evidence>
<dbReference type="InterPro" id="IPR008462">
    <property type="entry name" value="CsbD"/>
</dbReference>